<evidence type="ECO:0000313" key="2">
    <source>
        <dbReference type="Proteomes" id="UP001291623"/>
    </source>
</evidence>
<evidence type="ECO:0000313" key="1">
    <source>
        <dbReference type="EMBL" id="KAK4380148.1"/>
    </source>
</evidence>
<reference evidence="1" key="1">
    <citation type="submission" date="2023-12" db="EMBL/GenBank/DDBJ databases">
        <title>Genome assembly of Anisodus tanguticus.</title>
        <authorList>
            <person name="Wang Y.-J."/>
        </authorList>
    </citation>
    <scope>NUCLEOTIDE SEQUENCE</scope>
    <source>
        <strain evidence="1">KB-2021</strain>
        <tissue evidence="1">Leaf</tissue>
    </source>
</reference>
<gene>
    <name evidence="1" type="ORF">RND71_002010</name>
</gene>
<protein>
    <submittedName>
        <fullName evidence="1">Uncharacterized protein</fullName>
    </submittedName>
</protein>
<dbReference type="Proteomes" id="UP001291623">
    <property type="component" value="Unassembled WGS sequence"/>
</dbReference>
<accession>A0AAE1T2B1</accession>
<dbReference type="EMBL" id="JAVYJV010000001">
    <property type="protein sequence ID" value="KAK4380148.1"/>
    <property type="molecule type" value="Genomic_DNA"/>
</dbReference>
<name>A0AAE1T2B1_9SOLA</name>
<organism evidence="1 2">
    <name type="scientific">Anisodus tanguticus</name>
    <dbReference type="NCBI Taxonomy" id="243964"/>
    <lineage>
        <taxon>Eukaryota</taxon>
        <taxon>Viridiplantae</taxon>
        <taxon>Streptophyta</taxon>
        <taxon>Embryophyta</taxon>
        <taxon>Tracheophyta</taxon>
        <taxon>Spermatophyta</taxon>
        <taxon>Magnoliopsida</taxon>
        <taxon>eudicotyledons</taxon>
        <taxon>Gunneridae</taxon>
        <taxon>Pentapetalae</taxon>
        <taxon>asterids</taxon>
        <taxon>lamiids</taxon>
        <taxon>Solanales</taxon>
        <taxon>Solanaceae</taxon>
        <taxon>Solanoideae</taxon>
        <taxon>Hyoscyameae</taxon>
        <taxon>Anisodus</taxon>
    </lineage>
</organism>
<sequence length="116" mass="13240">MMCTRAILAVPFLDPNIQIQPPAQDHVAEFDELILDIQNEDAIFSIPLNAPSLSHIFSCILETCFRLCIWSWPACPFLDLYHICLCSHTHVLDYLGVFGCDRLIFSSALYIIRQLL</sequence>
<comment type="caution">
    <text evidence="1">The sequence shown here is derived from an EMBL/GenBank/DDBJ whole genome shotgun (WGS) entry which is preliminary data.</text>
</comment>
<proteinExistence type="predicted"/>
<keyword evidence="2" id="KW-1185">Reference proteome</keyword>
<dbReference type="AlphaFoldDB" id="A0AAE1T2B1"/>